<name>A0A9Q9M0H2_9RHOB</name>
<gene>
    <name evidence="1" type="ORF">K3X48_05855</name>
</gene>
<proteinExistence type="predicted"/>
<dbReference type="RefSeq" id="WP_259806609.1">
    <property type="nucleotide sequence ID" value="NZ_CP080776.1"/>
</dbReference>
<dbReference type="AlphaFoldDB" id="A0A9Q9M0H2"/>
<dbReference type="Proteomes" id="UP001057991">
    <property type="component" value="Chromosome"/>
</dbReference>
<evidence type="ECO:0000313" key="2">
    <source>
        <dbReference type="Proteomes" id="UP001057991"/>
    </source>
</evidence>
<sequence length="175" mass="19563">MQQMKVRNSEEQNALFFLKNGKMEFYCNGVARVFPSSEVSDGFADTEMIQEKARFRAEARFKLTDLTDTDKPPASLAKIFASFEAVIGRCTPKTCIGLDQFVPMDLFSSEAQIVKGRMKKIIPAIMGRFTDERDFFSVCYGGNGIGVFEMPASTKGSFGVEAFRLILNLNQFCKG</sequence>
<reference evidence="1" key="1">
    <citation type="submission" date="2021-08" db="EMBL/GenBank/DDBJ databases">
        <authorList>
            <person name="Nwanade C."/>
            <person name="Wang M."/>
            <person name="Masoudi A."/>
            <person name="Yu Z."/>
            <person name="Liu J."/>
        </authorList>
    </citation>
    <scope>NUCLEOTIDE SEQUENCE</scope>
    <source>
        <strain evidence="1">S056</strain>
    </source>
</reference>
<dbReference type="EMBL" id="CP080776">
    <property type="protein sequence ID" value="UWP96498.1"/>
    <property type="molecule type" value="Genomic_DNA"/>
</dbReference>
<accession>A0A9Q9M0H2</accession>
<evidence type="ECO:0000313" key="1">
    <source>
        <dbReference type="EMBL" id="UWP96498.1"/>
    </source>
</evidence>
<organism evidence="1 2">
    <name type="scientific">Aliiroseovarius crassostreae</name>
    <dbReference type="NCBI Taxonomy" id="154981"/>
    <lineage>
        <taxon>Bacteria</taxon>
        <taxon>Pseudomonadati</taxon>
        <taxon>Pseudomonadota</taxon>
        <taxon>Alphaproteobacteria</taxon>
        <taxon>Rhodobacterales</taxon>
        <taxon>Paracoccaceae</taxon>
        <taxon>Aliiroseovarius</taxon>
    </lineage>
</organism>
<protein>
    <submittedName>
        <fullName evidence="1">Uncharacterized protein</fullName>
    </submittedName>
</protein>